<accession>A0A0E9T579</accession>
<organism evidence="1">
    <name type="scientific">Anguilla anguilla</name>
    <name type="common">European freshwater eel</name>
    <name type="synonym">Muraena anguilla</name>
    <dbReference type="NCBI Taxonomy" id="7936"/>
    <lineage>
        <taxon>Eukaryota</taxon>
        <taxon>Metazoa</taxon>
        <taxon>Chordata</taxon>
        <taxon>Craniata</taxon>
        <taxon>Vertebrata</taxon>
        <taxon>Euteleostomi</taxon>
        <taxon>Actinopterygii</taxon>
        <taxon>Neopterygii</taxon>
        <taxon>Teleostei</taxon>
        <taxon>Anguilliformes</taxon>
        <taxon>Anguillidae</taxon>
        <taxon>Anguilla</taxon>
    </lineage>
</organism>
<name>A0A0E9T579_ANGAN</name>
<dbReference type="AlphaFoldDB" id="A0A0E9T579"/>
<protein>
    <submittedName>
        <fullName evidence="1">Uncharacterized protein</fullName>
    </submittedName>
</protein>
<dbReference type="EMBL" id="GBXM01059970">
    <property type="protein sequence ID" value="JAH48607.1"/>
    <property type="molecule type" value="Transcribed_RNA"/>
</dbReference>
<reference evidence="1" key="2">
    <citation type="journal article" date="2015" name="Fish Shellfish Immunol.">
        <title>Early steps in the European eel (Anguilla anguilla)-Vibrio vulnificus interaction in the gills: Role of the RtxA13 toxin.</title>
        <authorList>
            <person name="Callol A."/>
            <person name="Pajuelo D."/>
            <person name="Ebbesson L."/>
            <person name="Teles M."/>
            <person name="MacKenzie S."/>
            <person name="Amaro C."/>
        </authorList>
    </citation>
    <scope>NUCLEOTIDE SEQUENCE</scope>
</reference>
<proteinExistence type="predicted"/>
<sequence>MFLPIVTFRASPPFLKHSLCIQLYIYLGIKLNLFKAIPLAILP</sequence>
<evidence type="ECO:0000313" key="1">
    <source>
        <dbReference type="EMBL" id="JAH48607.1"/>
    </source>
</evidence>
<reference evidence="1" key="1">
    <citation type="submission" date="2014-11" db="EMBL/GenBank/DDBJ databases">
        <authorList>
            <person name="Amaro Gonzalez C."/>
        </authorList>
    </citation>
    <scope>NUCLEOTIDE SEQUENCE</scope>
</reference>